<organism evidence="7 8">
    <name type="scientific">Candidatus Nomurabacteria bacterium RIFCSPHIGHO2_02_FULL_42_24</name>
    <dbReference type="NCBI Taxonomy" id="1801757"/>
    <lineage>
        <taxon>Bacteria</taxon>
        <taxon>Candidatus Nomuraibacteriota</taxon>
    </lineage>
</organism>
<dbReference type="GO" id="GO:0015628">
    <property type="term" value="P:protein secretion by the type II secretion system"/>
    <property type="evidence" value="ECO:0007669"/>
    <property type="project" value="InterPro"/>
</dbReference>
<dbReference type="SUPFAM" id="SSF54523">
    <property type="entry name" value="Pili subunits"/>
    <property type="match status" value="1"/>
</dbReference>
<dbReference type="PRINTS" id="PR00885">
    <property type="entry name" value="BCTERIALGSPH"/>
</dbReference>
<keyword evidence="2" id="KW-0488">Methylation</keyword>
<comment type="subcellular location">
    <subcellularLocation>
        <location evidence="1">Membrane</location>
        <topology evidence="1">Single-pass membrane protein</topology>
    </subcellularLocation>
</comment>
<protein>
    <recommendedName>
        <fullName evidence="9">Type II secretion system protein GspG C-terminal domain-containing protein</fullName>
    </recommendedName>
</protein>
<evidence type="ECO:0000313" key="8">
    <source>
        <dbReference type="Proteomes" id="UP000179880"/>
    </source>
</evidence>
<name>A0A1F6WM15_9BACT</name>
<feature type="transmembrane region" description="Helical" evidence="6">
    <location>
        <begin position="12"/>
        <end position="32"/>
    </location>
</feature>
<dbReference type="PROSITE" id="PS00409">
    <property type="entry name" value="PROKAR_NTER_METHYL"/>
    <property type="match status" value="1"/>
</dbReference>
<evidence type="ECO:0000256" key="1">
    <source>
        <dbReference type="ARBA" id="ARBA00004167"/>
    </source>
</evidence>
<dbReference type="InterPro" id="IPR012902">
    <property type="entry name" value="N_methyl_site"/>
</dbReference>
<keyword evidence="5 6" id="KW-0472">Membrane</keyword>
<dbReference type="GO" id="GO:0016020">
    <property type="term" value="C:membrane"/>
    <property type="evidence" value="ECO:0007669"/>
    <property type="project" value="UniProtKB-SubCell"/>
</dbReference>
<dbReference type="InterPro" id="IPR045584">
    <property type="entry name" value="Pilin-like"/>
</dbReference>
<evidence type="ECO:0000256" key="2">
    <source>
        <dbReference type="ARBA" id="ARBA00022481"/>
    </source>
</evidence>
<dbReference type="PANTHER" id="PTHR30093">
    <property type="entry name" value="GENERAL SECRETION PATHWAY PROTEIN G"/>
    <property type="match status" value="1"/>
</dbReference>
<accession>A0A1F6WM15</accession>
<sequence length="170" mass="18518">MRNKDEKGFTLIELLVVIAIIGILASVVLVNLGSTRKSAKDASIISTMSQLRIAAEIYRDSTPRRSYNHGAGFNVCSQVSALNTNPNLSEVQRLRVAVVERLLGRPSGTNTNNFMPCAVRPTSGNKTSYTMYIKLYDKNFYCIDSDGFSGRIGTIVTDGLNGFSAGIKCK</sequence>
<keyword evidence="3 6" id="KW-0812">Transmembrane</keyword>
<comment type="caution">
    <text evidence="7">The sequence shown here is derived from an EMBL/GenBank/DDBJ whole genome shotgun (WGS) entry which is preliminary data.</text>
</comment>
<dbReference type="Pfam" id="PF07963">
    <property type="entry name" value="N_methyl"/>
    <property type="match status" value="1"/>
</dbReference>
<dbReference type="AlphaFoldDB" id="A0A1F6WM15"/>
<keyword evidence="4 6" id="KW-1133">Transmembrane helix</keyword>
<gene>
    <name evidence="7" type="ORF">A3B93_02260</name>
</gene>
<proteinExistence type="predicted"/>
<dbReference type="Proteomes" id="UP000179880">
    <property type="component" value="Unassembled WGS sequence"/>
</dbReference>
<dbReference type="GO" id="GO:0015627">
    <property type="term" value="C:type II protein secretion system complex"/>
    <property type="evidence" value="ECO:0007669"/>
    <property type="project" value="InterPro"/>
</dbReference>
<evidence type="ECO:0000256" key="5">
    <source>
        <dbReference type="ARBA" id="ARBA00023136"/>
    </source>
</evidence>
<dbReference type="InterPro" id="IPR002416">
    <property type="entry name" value="T2SS_protein-GspH"/>
</dbReference>
<evidence type="ECO:0000313" key="7">
    <source>
        <dbReference type="EMBL" id="OGI82874.1"/>
    </source>
</evidence>
<evidence type="ECO:0000256" key="6">
    <source>
        <dbReference type="SAM" id="Phobius"/>
    </source>
</evidence>
<dbReference type="Gene3D" id="3.30.700.10">
    <property type="entry name" value="Glycoprotein, Type 4 Pilin"/>
    <property type="match status" value="1"/>
</dbReference>
<dbReference type="NCBIfam" id="TIGR02532">
    <property type="entry name" value="IV_pilin_GFxxxE"/>
    <property type="match status" value="1"/>
</dbReference>
<evidence type="ECO:0000256" key="4">
    <source>
        <dbReference type="ARBA" id="ARBA00022989"/>
    </source>
</evidence>
<evidence type="ECO:0008006" key="9">
    <source>
        <dbReference type="Google" id="ProtNLM"/>
    </source>
</evidence>
<evidence type="ECO:0000256" key="3">
    <source>
        <dbReference type="ARBA" id="ARBA00022692"/>
    </source>
</evidence>
<dbReference type="EMBL" id="MFUH01000001">
    <property type="protein sequence ID" value="OGI82874.1"/>
    <property type="molecule type" value="Genomic_DNA"/>
</dbReference>
<reference evidence="7 8" key="1">
    <citation type="journal article" date="2016" name="Nat. Commun.">
        <title>Thousands of microbial genomes shed light on interconnected biogeochemical processes in an aquifer system.</title>
        <authorList>
            <person name="Anantharaman K."/>
            <person name="Brown C.T."/>
            <person name="Hug L.A."/>
            <person name="Sharon I."/>
            <person name="Castelle C.J."/>
            <person name="Probst A.J."/>
            <person name="Thomas B.C."/>
            <person name="Singh A."/>
            <person name="Wilkins M.J."/>
            <person name="Karaoz U."/>
            <person name="Brodie E.L."/>
            <person name="Williams K.H."/>
            <person name="Hubbard S.S."/>
            <person name="Banfield J.F."/>
        </authorList>
    </citation>
    <scope>NUCLEOTIDE SEQUENCE [LARGE SCALE GENOMIC DNA]</scope>
</reference>